<accession>A0A076LKE3</accession>
<dbReference type="STRING" id="1301915.JH146_1187"/>
<name>A0A076LKE3_9EURY</name>
<dbReference type="AlphaFoldDB" id="A0A076LKE3"/>
<dbReference type="HOGENOM" id="CLU_867711_0_0_2"/>
<gene>
    <name evidence="2" type="ORF">JH146_1187</name>
</gene>
<organism evidence="2 3">
    <name type="scientific">Methanocaldococcus bathoardescens</name>
    <dbReference type="NCBI Taxonomy" id="1301915"/>
    <lineage>
        <taxon>Archaea</taxon>
        <taxon>Methanobacteriati</taxon>
        <taxon>Methanobacteriota</taxon>
        <taxon>Methanomada group</taxon>
        <taxon>Methanococci</taxon>
        <taxon>Methanococcales</taxon>
        <taxon>Methanocaldococcaceae</taxon>
        <taxon>Methanocaldococcus</taxon>
    </lineage>
</organism>
<evidence type="ECO:0008006" key="4">
    <source>
        <dbReference type="Google" id="ProtNLM"/>
    </source>
</evidence>
<evidence type="ECO:0000256" key="1">
    <source>
        <dbReference type="SAM" id="Phobius"/>
    </source>
</evidence>
<keyword evidence="1" id="KW-0472">Membrane</keyword>
<dbReference type="EMBL" id="CP009149">
    <property type="protein sequence ID" value="AIJ06029.1"/>
    <property type="molecule type" value="Genomic_DNA"/>
</dbReference>
<keyword evidence="3" id="KW-1185">Reference proteome</keyword>
<keyword evidence="1" id="KW-0812">Transmembrane</keyword>
<dbReference type="RefSeq" id="WP_048202152.1">
    <property type="nucleotide sequence ID" value="NZ_CP009149.1"/>
</dbReference>
<evidence type="ECO:0000313" key="2">
    <source>
        <dbReference type="EMBL" id="AIJ06029.1"/>
    </source>
</evidence>
<protein>
    <recommendedName>
        <fullName evidence="4">DUF155 domain-containing protein</fullName>
    </recommendedName>
</protein>
<dbReference type="OrthoDB" id="64789at2157"/>
<feature type="transmembrane region" description="Helical" evidence="1">
    <location>
        <begin position="297"/>
        <end position="319"/>
    </location>
</feature>
<reference evidence="2 3" key="1">
    <citation type="journal article" date="2015" name="Int. J. Syst. Evol. Microbiol.">
        <title>M ethanocaldococcus bathoardescens sp. nov., a hyperthermophilic methanogen isolated from a volcanically active deep-sea hydrothermal vent.</title>
        <authorList>
            <person name="Stewart L.C."/>
            <person name="Jung J.H."/>
            <person name="Kim Y.T."/>
            <person name="Kwon S.W."/>
            <person name="Park C.S."/>
            <person name="Holden J.F."/>
        </authorList>
    </citation>
    <scope>NUCLEOTIDE SEQUENCE [LARGE SCALE GENOMIC DNA]</scope>
    <source>
        <strain evidence="2 3">JH146</strain>
    </source>
</reference>
<keyword evidence="1" id="KW-1133">Transmembrane helix</keyword>
<dbReference type="GeneID" id="24891797"/>
<dbReference type="Proteomes" id="UP000028781">
    <property type="component" value="Chromosome"/>
</dbReference>
<evidence type="ECO:0000313" key="3">
    <source>
        <dbReference type="Proteomes" id="UP000028781"/>
    </source>
</evidence>
<sequence>MDTILSGKIVQIIVGYLKENIYSEQMMKLRMKRICSYEEFLPTYSLIERITEENKEIAIKVYEKNIIVEIVKDFKNKDLIDLFELKEELFDEALSYLKKYDADKFLESYTLYCFSEYSDPDSFIKENKSILTKLLRNQYEDVPEEYINELLMNKIKYSTKDLIILDWDNGIILDKNEDFWEEVDIIELACIRVLNLRVFDSMLSEAIQYSTRLQWEKLGYFRLKKLSKDLYLQRISYISYFDSIENVLMLYGDRYYAELYERLCKIFHVSEWIKRVEKKMEMISDIYTMTRQHLTEFYGLLLEGTIVALILLEIILALAKIV</sequence>
<proteinExistence type="predicted"/>
<dbReference type="KEGG" id="mjh:JH146_1187"/>